<accession>A0ABS6D5W5</accession>
<dbReference type="InterPro" id="IPR000424">
    <property type="entry name" value="Primosome_PriB/ssb"/>
</dbReference>
<reference evidence="2 3" key="1">
    <citation type="submission" date="2021-06" db="EMBL/GenBank/DDBJ databases">
        <title>Faecalicatena sp. nov. isolated from porcine feces.</title>
        <authorList>
            <person name="Oh B.S."/>
            <person name="Lee J.H."/>
        </authorList>
    </citation>
    <scope>NUCLEOTIDE SEQUENCE [LARGE SCALE GENOMIC DNA]</scope>
    <source>
        <strain evidence="2 3">AGMB00832</strain>
    </source>
</reference>
<dbReference type="Pfam" id="PF00436">
    <property type="entry name" value="SSB"/>
    <property type="match status" value="1"/>
</dbReference>
<gene>
    <name evidence="2" type="ORF">HGO97_014375</name>
</gene>
<dbReference type="Proteomes" id="UP000723714">
    <property type="component" value="Unassembled WGS sequence"/>
</dbReference>
<evidence type="ECO:0000256" key="1">
    <source>
        <dbReference type="PROSITE-ProRule" id="PRU00252"/>
    </source>
</evidence>
<dbReference type="GO" id="GO:0003677">
    <property type="term" value="F:DNA binding"/>
    <property type="evidence" value="ECO:0007669"/>
    <property type="project" value="UniProtKB-KW"/>
</dbReference>
<evidence type="ECO:0000313" key="2">
    <source>
        <dbReference type="EMBL" id="MBU3876993.1"/>
    </source>
</evidence>
<dbReference type="PROSITE" id="PS50935">
    <property type="entry name" value="SSB"/>
    <property type="match status" value="1"/>
</dbReference>
<sequence>MSKGQDKKEIMPNFLKDLNTEILEQLTAGSSEKNVVGLAGDVKELKAVEDICGLRFKGYLGLIEVERPSGITDTLVVAFAWNTPHKSTQGVEFDVLREYPAGSRLLLYGKMQTLKEFSTGRQLVFVLADFVALSPKAEQQNDIVLVGEIVYKPTYRETPRGKRISDIFVKVKNQLTKCSSLIPCICWNETADEVANWLPGDTVKLLGRLQSREYEKLIEEIYADGVVAERVTETRTAYEVSVHTIKKEEVKNEC</sequence>
<evidence type="ECO:0000313" key="3">
    <source>
        <dbReference type="Proteomes" id="UP000723714"/>
    </source>
</evidence>
<dbReference type="EMBL" id="JABACJ020000014">
    <property type="protein sequence ID" value="MBU3876993.1"/>
    <property type="molecule type" value="Genomic_DNA"/>
</dbReference>
<organism evidence="2 3">
    <name type="scientific">Faecalicatena faecalis</name>
    <dbReference type="NCBI Taxonomy" id="2726362"/>
    <lineage>
        <taxon>Bacteria</taxon>
        <taxon>Bacillati</taxon>
        <taxon>Bacillota</taxon>
        <taxon>Clostridia</taxon>
        <taxon>Lachnospirales</taxon>
        <taxon>Lachnospiraceae</taxon>
        <taxon>Faecalicatena</taxon>
    </lineage>
</organism>
<name>A0ABS6D5W5_9FIRM</name>
<keyword evidence="1 2" id="KW-0238">DNA-binding</keyword>
<protein>
    <submittedName>
        <fullName evidence="2">Single-stranded DNA-binding protein</fullName>
    </submittedName>
</protein>
<dbReference type="RefSeq" id="WP_216242982.1">
    <property type="nucleotide sequence ID" value="NZ_JABACJ020000014.1"/>
</dbReference>
<keyword evidence="3" id="KW-1185">Reference proteome</keyword>
<comment type="caution">
    <text evidence="2">The sequence shown here is derived from an EMBL/GenBank/DDBJ whole genome shotgun (WGS) entry which is preliminary data.</text>
</comment>
<proteinExistence type="predicted"/>